<name>A0A0S4KUE3_9BACT</name>
<protein>
    <recommendedName>
        <fullName evidence="10">tRNA dimethylallyltransferase</fullName>
        <ecNumber evidence="10">2.5.1.75</ecNumber>
    </recommendedName>
    <alternativeName>
        <fullName evidence="10">Dimethylallyl diphosphate:tRNA dimethylallyltransferase</fullName>
        <shortName evidence="10">DMAPP:tRNA dimethylallyltransferase</shortName>
        <shortName evidence="10">DMATase</shortName>
    </alternativeName>
    <alternativeName>
        <fullName evidence="10">Isopentenyl-diphosphate:tRNA isopentenyltransferase</fullName>
        <shortName evidence="10">IPP transferase</shortName>
        <shortName evidence="10">IPPT</shortName>
        <shortName evidence="10">IPTase</shortName>
    </alternativeName>
</protein>
<feature type="binding site" evidence="10">
    <location>
        <begin position="22"/>
        <end position="27"/>
    </location>
    <ligand>
        <name>substrate</name>
    </ligand>
</feature>
<evidence type="ECO:0000256" key="6">
    <source>
        <dbReference type="ARBA" id="ARBA00022741"/>
    </source>
</evidence>
<organism evidence="14 15">
    <name type="scientific">Candidatus Nitrospira inopinata</name>
    <dbReference type="NCBI Taxonomy" id="1715989"/>
    <lineage>
        <taxon>Bacteria</taxon>
        <taxon>Pseudomonadati</taxon>
        <taxon>Nitrospirota</taxon>
        <taxon>Nitrospiria</taxon>
        <taxon>Nitrospirales</taxon>
        <taxon>Nitrospiraceae</taxon>
        <taxon>Nitrospira</taxon>
    </lineage>
</organism>
<evidence type="ECO:0000256" key="13">
    <source>
        <dbReference type="RuleBase" id="RU003785"/>
    </source>
</evidence>
<keyword evidence="6 10" id="KW-0547">Nucleotide-binding</keyword>
<evidence type="ECO:0000256" key="12">
    <source>
        <dbReference type="RuleBase" id="RU003784"/>
    </source>
</evidence>
<dbReference type="InterPro" id="IPR018022">
    <property type="entry name" value="IPT"/>
</dbReference>
<dbReference type="EC" id="2.5.1.75" evidence="10"/>
<evidence type="ECO:0000256" key="8">
    <source>
        <dbReference type="ARBA" id="ARBA00022842"/>
    </source>
</evidence>
<evidence type="ECO:0000256" key="10">
    <source>
        <dbReference type="HAMAP-Rule" id="MF_00185"/>
    </source>
</evidence>
<evidence type="ECO:0000313" key="15">
    <source>
        <dbReference type="Proteomes" id="UP000066284"/>
    </source>
</evidence>
<comment type="similarity">
    <text evidence="3 10 13">Belongs to the IPP transferase family.</text>
</comment>
<dbReference type="GO" id="GO:0052381">
    <property type="term" value="F:tRNA dimethylallyltransferase activity"/>
    <property type="evidence" value="ECO:0007669"/>
    <property type="project" value="UniProtKB-UniRule"/>
</dbReference>
<feature type="site" description="Interaction with substrate tRNA" evidence="10">
    <location>
        <position position="111"/>
    </location>
</feature>
<proteinExistence type="inferred from homology"/>
<comment type="caution">
    <text evidence="10">Lacks conserved residue(s) required for the propagation of feature annotation.</text>
</comment>
<comment type="catalytic activity">
    <reaction evidence="9 10 11">
        <text>adenosine(37) in tRNA + dimethylallyl diphosphate = N(6)-dimethylallyladenosine(37) in tRNA + diphosphate</text>
        <dbReference type="Rhea" id="RHEA:26482"/>
        <dbReference type="Rhea" id="RHEA-COMP:10162"/>
        <dbReference type="Rhea" id="RHEA-COMP:10375"/>
        <dbReference type="ChEBI" id="CHEBI:33019"/>
        <dbReference type="ChEBI" id="CHEBI:57623"/>
        <dbReference type="ChEBI" id="CHEBI:74411"/>
        <dbReference type="ChEBI" id="CHEBI:74415"/>
        <dbReference type="EC" id="2.5.1.75"/>
    </reaction>
</comment>
<dbReference type="PANTHER" id="PTHR11088">
    <property type="entry name" value="TRNA DIMETHYLALLYLTRANSFERASE"/>
    <property type="match status" value="1"/>
</dbReference>
<dbReference type="AlphaFoldDB" id="A0A0S4KUE3"/>
<gene>
    <name evidence="10 14" type="primary">miaA</name>
    <name evidence="14" type="ORF">NITINOP_1953</name>
</gene>
<dbReference type="GO" id="GO:0005524">
    <property type="term" value="F:ATP binding"/>
    <property type="evidence" value="ECO:0007669"/>
    <property type="project" value="UniProtKB-UniRule"/>
</dbReference>
<evidence type="ECO:0000256" key="9">
    <source>
        <dbReference type="ARBA" id="ARBA00049563"/>
    </source>
</evidence>
<accession>A0A0S4KUE3</accession>
<dbReference type="Proteomes" id="UP000066284">
    <property type="component" value="Chromosome 1"/>
</dbReference>
<keyword evidence="8 10" id="KW-0460">Magnesium</keyword>
<dbReference type="GO" id="GO:0006400">
    <property type="term" value="P:tRNA modification"/>
    <property type="evidence" value="ECO:0007669"/>
    <property type="project" value="TreeGrafter"/>
</dbReference>
<comment type="subunit">
    <text evidence="10">Monomer.</text>
</comment>
<sequence length="336" mass="38021">MTSNLSETVCQRRPLVVLLGPTAVGKSRIAVQVAKHFSTDVLAADSRQVYRGMDIGTDKPSIEERQGVSHRLIDLADPDETFNAGRYRRAAIAEIERLHAARRLPFVVGGTGLYIRALVRGLCPAPEASPELREEFALLGRKEGRERLHAELAAIDPSLAARLHPRDEAKIVRALEVYRLSGRPMSVWQDHHGFHEAPFSTLLIGLEREREDLYRRIEARIDRQLTHGMVEETRALIDRGYGRHLGAMKALGYRHVAAYLSGDYEESDMVRLFKRDTRRFAKRQMTWFRKEPGIQWLSIAADESPDRTVRRVVSMIERFLDTLGAGSQSDAMQTTG</sequence>
<evidence type="ECO:0000256" key="5">
    <source>
        <dbReference type="ARBA" id="ARBA00022694"/>
    </source>
</evidence>
<dbReference type="KEGG" id="nio:NITINOP_1953"/>
<evidence type="ECO:0000256" key="2">
    <source>
        <dbReference type="ARBA" id="ARBA00003213"/>
    </source>
</evidence>
<evidence type="ECO:0000256" key="3">
    <source>
        <dbReference type="ARBA" id="ARBA00005842"/>
    </source>
</evidence>
<dbReference type="STRING" id="1715989.NITINOP_1953"/>
<feature type="region of interest" description="Interaction with substrate tRNA" evidence="10">
    <location>
        <begin position="45"/>
        <end position="48"/>
    </location>
</feature>
<evidence type="ECO:0000256" key="1">
    <source>
        <dbReference type="ARBA" id="ARBA00001946"/>
    </source>
</evidence>
<evidence type="ECO:0000256" key="7">
    <source>
        <dbReference type="ARBA" id="ARBA00022840"/>
    </source>
</evidence>
<dbReference type="HAMAP" id="MF_00185">
    <property type="entry name" value="IPP_trans"/>
    <property type="match status" value="1"/>
</dbReference>
<dbReference type="InterPro" id="IPR039657">
    <property type="entry name" value="Dimethylallyltransferase"/>
</dbReference>
<comment type="cofactor">
    <cofactor evidence="1 10">
        <name>Mg(2+)</name>
        <dbReference type="ChEBI" id="CHEBI:18420"/>
    </cofactor>
</comment>
<dbReference type="SUPFAM" id="SSF52540">
    <property type="entry name" value="P-loop containing nucleoside triphosphate hydrolases"/>
    <property type="match status" value="1"/>
</dbReference>
<feature type="binding site" evidence="10">
    <location>
        <begin position="20"/>
        <end position="27"/>
    </location>
    <ligand>
        <name>ATP</name>
        <dbReference type="ChEBI" id="CHEBI:30616"/>
    </ligand>
</feature>
<dbReference type="Gene3D" id="3.40.50.300">
    <property type="entry name" value="P-loop containing nucleotide triphosphate hydrolases"/>
    <property type="match status" value="1"/>
</dbReference>
<keyword evidence="15" id="KW-1185">Reference proteome</keyword>
<dbReference type="PANTHER" id="PTHR11088:SF60">
    <property type="entry name" value="TRNA DIMETHYLALLYLTRANSFERASE"/>
    <property type="match status" value="1"/>
</dbReference>
<dbReference type="Gene3D" id="1.10.20.140">
    <property type="match status" value="1"/>
</dbReference>
<keyword evidence="5 10" id="KW-0819">tRNA processing</keyword>
<keyword evidence="7 10" id="KW-0067">ATP-binding</keyword>
<evidence type="ECO:0000256" key="11">
    <source>
        <dbReference type="RuleBase" id="RU003783"/>
    </source>
</evidence>
<dbReference type="NCBIfam" id="TIGR00174">
    <property type="entry name" value="miaA"/>
    <property type="match status" value="1"/>
</dbReference>
<dbReference type="RefSeq" id="WP_062484908.1">
    <property type="nucleotide sequence ID" value="NZ_LN885086.1"/>
</dbReference>
<dbReference type="OrthoDB" id="9776390at2"/>
<dbReference type="InterPro" id="IPR027417">
    <property type="entry name" value="P-loop_NTPase"/>
</dbReference>
<feature type="site" description="Interaction with substrate tRNA" evidence="10">
    <location>
        <position position="133"/>
    </location>
</feature>
<dbReference type="Pfam" id="PF01715">
    <property type="entry name" value="IPPT"/>
    <property type="match status" value="1"/>
</dbReference>
<keyword evidence="4 10" id="KW-0808">Transferase</keyword>
<reference evidence="15" key="1">
    <citation type="submission" date="2015-09" db="EMBL/GenBank/DDBJ databases">
        <authorList>
            <person name="Daims H."/>
        </authorList>
    </citation>
    <scope>NUCLEOTIDE SEQUENCE [LARGE SCALE GENOMIC DNA]</scope>
</reference>
<dbReference type="EMBL" id="LN885086">
    <property type="protein sequence ID" value="CUQ66925.1"/>
    <property type="molecule type" value="Genomic_DNA"/>
</dbReference>
<evidence type="ECO:0000313" key="14">
    <source>
        <dbReference type="EMBL" id="CUQ66925.1"/>
    </source>
</evidence>
<evidence type="ECO:0000256" key="4">
    <source>
        <dbReference type="ARBA" id="ARBA00022679"/>
    </source>
</evidence>
<comment type="function">
    <text evidence="2 10 12">Catalyzes the transfer of a dimethylallyl group onto the adenine at position 37 in tRNAs that read codons beginning with uridine, leading to the formation of N6-(dimethylallyl)adenosine (i(6)A).</text>
</comment>